<keyword evidence="9" id="KW-1185">Reference proteome</keyword>
<dbReference type="GO" id="GO:0004851">
    <property type="term" value="F:uroporphyrin-III C-methyltransferase activity"/>
    <property type="evidence" value="ECO:0007669"/>
    <property type="project" value="UniProtKB-EC"/>
</dbReference>
<evidence type="ECO:0000256" key="5">
    <source>
        <dbReference type="RuleBase" id="RU003960"/>
    </source>
</evidence>
<dbReference type="PANTHER" id="PTHR45790">
    <property type="entry name" value="SIROHEME SYNTHASE-RELATED"/>
    <property type="match status" value="1"/>
</dbReference>
<dbReference type="Proteomes" id="UP001196980">
    <property type="component" value="Unassembled WGS sequence"/>
</dbReference>
<dbReference type="InterPro" id="IPR003043">
    <property type="entry name" value="Uropor_MeTrfase_CS"/>
</dbReference>
<dbReference type="Pfam" id="PF02602">
    <property type="entry name" value="HEM4"/>
    <property type="match status" value="1"/>
</dbReference>
<dbReference type="RefSeq" id="WP_218252833.1">
    <property type="nucleotide sequence ID" value="NZ_JABXWD010000213.1"/>
</dbReference>
<dbReference type="EC" id="2.1.1.107" evidence="2"/>
<gene>
    <name evidence="8" type="primary">cobA</name>
    <name evidence="8" type="ORF">HWQ67_11490</name>
</gene>
<dbReference type="EMBL" id="JABXWD010000213">
    <property type="protein sequence ID" value="MBV6342209.1"/>
    <property type="molecule type" value="Genomic_DNA"/>
</dbReference>
<keyword evidence="5 8" id="KW-0808">Transferase</keyword>
<dbReference type="CDD" id="cd11642">
    <property type="entry name" value="SUMT"/>
    <property type="match status" value="1"/>
</dbReference>
<dbReference type="CDD" id="cd06578">
    <property type="entry name" value="HemD"/>
    <property type="match status" value="1"/>
</dbReference>
<feature type="domain" description="Tetrapyrrole methylase" evidence="6">
    <location>
        <begin position="5"/>
        <end position="217"/>
    </location>
</feature>
<dbReference type="NCBIfam" id="NF004790">
    <property type="entry name" value="PRK06136.1"/>
    <property type="match status" value="1"/>
</dbReference>
<dbReference type="NCBIfam" id="TIGR01469">
    <property type="entry name" value="cobA_cysG_Cterm"/>
    <property type="match status" value="1"/>
</dbReference>
<dbReference type="Pfam" id="PF00590">
    <property type="entry name" value="TP_methylase"/>
    <property type="match status" value="1"/>
</dbReference>
<comment type="similarity">
    <text evidence="1 5">Belongs to the precorrin methyltransferase family.</text>
</comment>
<evidence type="ECO:0000256" key="3">
    <source>
        <dbReference type="ARBA" id="ARBA00023244"/>
    </source>
</evidence>
<feature type="domain" description="Tetrapyrrole biosynthesis uroporphyrinogen III synthase" evidence="7">
    <location>
        <begin position="270"/>
        <end position="499"/>
    </location>
</feature>
<comment type="caution">
    <text evidence="8">The sequence shown here is derived from an EMBL/GenBank/DDBJ whole genome shotgun (WGS) entry which is preliminary data.</text>
</comment>
<dbReference type="PANTHER" id="PTHR45790:SF3">
    <property type="entry name" value="S-ADENOSYL-L-METHIONINE-DEPENDENT UROPORPHYRINOGEN III METHYLTRANSFERASE, CHLOROPLASTIC"/>
    <property type="match status" value="1"/>
</dbReference>
<name>A0ABS6S026_9BACT</name>
<dbReference type="InterPro" id="IPR003754">
    <property type="entry name" value="4pyrrol_synth_uPrphyn_synth"/>
</dbReference>
<comment type="pathway">
    <text evidence="4">Porphyrin-containing compound metabolism; siroheme biosynthesis; precorrin-2 from uroporphyrinogen III: step 1/1.</text>
</comment>
<evidence type="ECO:0000259" key="7">
    <source>
        <dbReference type="Pfam" id="PF02602"/>
    </source>
</evidence>
<dbReference type="PROSITE" id="PS00840">
    <property type="entry name" value="SUMT_2"/>
    <property type="match status" value="1"/>
</dbReference>
<sequence>MATGKVYIVGAGPGDIGLFTLKGLSCIKKADTIVYDFHINAQILTYAGEETELIYAGKRGGHHELTQDEINRVLVARALEGKTVCRLKGGDPFVFGRGGEEAEVLVEHGIEFEVIPGVSSAVAAAAYAGIPLTHRGYSSSFTVVTGNEDAAKTDSTLNWAALATGPDTLVFLMAVRNVRGIVEHLIEHGKDPQTPAAVIRWGTRPDQVTVTGTLGQLPQLVKAKGIKPPSVIVIGQTVGLRDKLNWYETRPLFGQRVLITRPYTQDYEPLELMGAEIYEFPTIKTIPPESYDDLDRCIDVVEGYHWLIITSANAFKFFLQRLLHCGKDIRDLRGLKICAIGEKTAQSIREYGCRVDAVPDEFNAEGLIKMFTEARADNIDIASLRLLLPRAQQAREVFPDMVRQLGGYIDTPTAYRAVKHEGHIKRLVRFLREGKLTVATFTSAATFNYLIEALDEEHLRQFKDITIAAIGPVTEKAITKAGFTVQIMPKKATVQAMVEAIVSHFVTHSIAYDTKKERGGSAP</sequence>
<evidence type="ECO:0000256" key="2">
    <source>
        <dbReference type="ARBA" id="ARBA00012162"/>
    </source>
</evidence>
<evidence type="ECO:0000256" key="4">
    <source>
        <dbReference type="ARBA" id="ARBA00025705"/>
    </source>
</evidence>
<accession>A0ABS6S026</accession>
<dbReference type="InterPro" id="IPR000878">
    <property type="entry name" value="4pyrrol_Mease"/>
</dbReference>
<evidence type="ECO:0000259" key="6">
    <source>
        <dbReference type="Pfam" id="PF00590"/>
    </source>
</evidence>
<dbReference type="GO" id="GO:0032259">
    <property type="term" value="P:methylation"/>
    <property type="evidence" value="ECO:0007669"/>
    <property type="project" value="UniProtKB-KW"/>
</dbReference>
<keyword evidence="5 8" id="KW-0489">Methyltransferase</keyword>
<evidence type="ECO:0000256" key="1">
    <source>
        <dbReference type="ARBA" id="ARBA00005879"/>
    </source>
</evidence>
<protein>
    <recommendedName>
        <fullName evidence="2">uroporphyrinogen-III C-methyltransferase</fullName>
        <ecNumber evidence="2">2.1.1.107</ecNumber>
    </recommendedName>
</protein>
<reference evidence="8 9" key="1">
    <citation type="journal article" date="2020" name="J Geophys Res Biogeosci">
        <title>Magnetotaxis as an Adaptation to Enable Bacterial Shuttling of Microbial Sulfur and Sulfur Cycling Across Aquatic Oxic#Anoxic Interfaces.</title>
        <authorList>
            <person name="Li J."/>
            <person name="Liu P."/>
            <person name="Wang J."/>
            <person name="Roberts A.P."/>
            <person name="Pan Y."/>
        </authorList>
    </citation>
    <scope>NUCLEOTIDE SEQUENCE [LARGE SCALE GENOMIC DNA]</scope>
    <source>
        <strain evidence="8 9">MYR-1_YQ</strain>
    </source>
</reference>
<dbReference type="InterPro" id="IPR006366">
    <property type="entry name" value="CobA/CysG_C"/>
</dbReference>
<organism evidence="8 9">
    <name type="scientific">Candidatus Magnetobacterium casense</name>
    <dbReference type="NCBI Taxonomy" id="1455061"/>
    <lineage>
        <taxon>Bacteria</taxon>
        <taxon>Pseudomonadati</taxon>
        <taxon>Nitrospirota</taxon>
        <taxon>Thermodesulfovibrionia</taxon>
        <taxon>Thermodesulfovibrionales</taxon>
        <taxon>Candidatus Magnetobacteriaceae</taxon>
        <taxon>Candidatus Magnetobacterium</taxon>
    </lineage>
</organism>
<evidence type="ECO:0000313" key="8">
    <source>
        <dbReference type="EMBL" id="MBV6342209.1"/>
    </source>
</evidence>
<keyword evidence="3" id="KW-0627">Porphyrin biosynthesis</keyword>
<dbReference type="InterPro" id="IPR050161">
    <property type="entry name" value="Siro_Cobalamin_biosynth"/>
</dbReference>
<proteinExistence type="inferred from homology"/>
<evidence type="ECO:0000313" key="9">
    <source>
        <dbReference type="Proteomes" id="UP001196980"/>
    </source>
</evidence>